<dbReference type="SMART" id="SM00091">
    <property type="entry name" value="PAS"/>
    <property type="match status" value="1"/>
</dbReference>
<evidence type="ECO:0000259" key="10">
    <source>
        <dbReference type="PROSITE" id="PS50887"/>
    </source>
</evidence>
<evidence type="ECO:0000256" key="2">
    <source>
        <dbReference type="ARBA" id="ARBA00012528"/>
    </source>
</evidence>
<feature type="transmembrane region" description="Helical" evidence="7">
    <location>
        <begin position="20"/>
        <end position="47"/>
    </location>
</feature>
<dbReference type="FunFam" id="3.30.70.270:FF:000001">
    <property type="entry name" value="Diguanylate cyclase domain protein"/>
    <property type="match status" value="1"/>
</dbReference>
<feature type="transmembrane region" description="Helical" evidence="7">
    <location>
        <begin position="118"/>
        <end position="140"/>
    </location>
</feature>
<dbReference type="Gene3D" id="3.30.70.270">
    <property type="match status" value="1"/>
</dbReference>
<dbReference type="PROSITE" id="PS50113">
    <property type="entry name" value="PAC"/>
    <property type="match status" value="1"/>
</dbReference>
<dbReference type="Pfam" id="PF00990">
    <property type="entry name" value="GGDEF"/>
    <property type="match status" value="1"/>
</dbReference>
<keyword evidence="3" id="KW-1003">Cell membrane</keyword>
<dbReference type="InterPro" id="IPR043128">
    <property type="entry name" value="Rev_trsase/Diguanyl_cyclase"/>
</dbReference>
<dbReference type="InterPro" id="IPR050469">
    <property type="entry name" value="Diguanylate_Cyclase"/>
</dbReference>
<dbReference type="CDD" id="cd00130">
    <property type="entry name" value="PAS"/>
    <property type="match status" value="1"/>
</dbReference>
<reference evidence="11 12" key="1">
    <citation type="submission" date="2015-11" db="EMBL/GenBank/DDBJ databases">
        <title>A Two-component Flavoprotein Monooxygenase System MeaXY Responsible for para-Hydroxylation of 2-Methyl-6-ethylaniline and 2,6-Diethylaniline in Sphingobium baderi DE-13.</title>
        <authorList>
            <person name="Cheng M."/>
            <person name="Meng Q."/>
            <person name="Yang Y."/>
            <person name="Chu C."/>
            <person name="Yan X."/>
            <person name="He J."/>
            <person name="Li S."/>
        </authorList>
    </citation>
    <scope>NUCLEOTIDE SEQUENCE [LARGE SCALE GENOMIC DNA]</scope>
    <source>
        <strain evidence="11 12">DE-13</strain>
    </source>
</reference>
<dbReference type="SUPFAM" id="SSF55785">
    <property type="entry name" value="PYP-like sensor domain (PAS domain)"/>
    <property type="match status" value="1"/>
</dbReference>
<dbReference type="InterPro" id="IPR000014">
    <property type="entry name" value="PAS"/>
</dbReference>
<proteinExistence type="predicted"/>
<dbReference type="EMBL" id="CP013264">
    <property type="protein sequence ID" value="ALR19045.1"/>
    <property type="molecule type" value="Genomic_DNA"/>
</dbReference>
<evidence type="ECO:0000313" key="12">
    <source>
        <dbReference type="Proteomes" id="UP000056968"/>
    </source>
</evidence>
<name>A0A0S3EUE0_9SPHN</name>
<evidence type="ECO:0000256" key="3">
    <source>
        <dbReference type="ARBA" id="ARBA00022475"/>
    </source>
</evidence>
<feature type="transmembrane region" description="Helical" evidence="7">
    <location>
        <begin position="188"/>
        <end position="207"/>
    </location>
</feature>
<sequence length="591" mass="63996">MRSSLRLSSLLAPALTGGIYFLVASLSLMTSCFEGGIAFIWAANAFLMAELLTSQRANWLRAITACALASAISTALFGMGPVAAIPMMLMNVAESLTVAVICRYCVSGRNIMVSLVPLAVFVVALCGVNVVVGLGSALVASNLTPASFGDSWLQWCSGHVLGGLVCTPVLVMLMQGEWARWFRTTSRLLRLELFGLLLLLGGTTWYVFHQNHYPLLFVPLLPLVIISFRAGHYGAAASIVVLALMGGASSLFNHGYLSTIAASAGTKTQFFQIYLVFSFLLSLPVAAELNGRRKLFQMLRESEARYRIIAEHCGDMVLNLGIDGRIHYASPSVLEQIGCAPALLMGQPAADLIHPKDRGLVVATYRRALEQPGDIHRVEFRLLRAIDDLDWYEMVARAVMDEENGATGVVCTIRDMSRHKARQQALQQVASHDSLTGATSRRAFLEKLETEIDRVGNNVRSCLLLLDLDHFKAVNDCHGHAAGDKVLGVFVERLKPGLRGEDCIGSLGGEEFAILLADLDIRQASTVCERLRHMMADEPVYLDTGLSVTVTFSAGLVELDGALNAAALLEAADKALYRAKNSGRNCLHLAA</sequence>
<feature type="domain" description="PAC" evidence="9">
    <location>
        <begin position="376"/>
        <end position="428"/>
    </location>
</feature>
<feature type="domain" description="PAS" evidence="8">
    <location>
        <begin position="302"/>
        <end position="372"/>
    </location>
</feature>
<feature type="transmembrane region" description="Helical" evidence="7">
    <location>
        <begin position="59"/>
        <end position="79"/>
    </location>
</feature>
<dbReference type="InterPro" id="IPR029787">
    <property type="entry name" value="Nucleotide_cyclase"/>
</dbReference>
<dbReference type="NCBIfam" id="TIGR00254">
    <property type="entry name" value="GGDEF"/>
    <property type="match status" value="1"/>
</dbReference>
<feature type="transmembrane region" description="Helical" evidence="7">
    <location>
        <begin position="85"/>
        <end position="106"/>
    </location>
</feature>
<dbReference type="EC" id="2.7.7.65" evidence="2"/>
<dbReference type="PROSITE" id="PS51257">
    <property type="entry name" value="PROKAR_LIPOPROTEIN"/>
    <property type="match status" value="1"/>
</dbReference>
<keyword evidence="4 7" id="KW-0812">Transmembrane</keyword>
<dbReference type="InterPro" id="IPR035965">
    <property type="entry name" value="PAS-like_dom_sf"/>
</dbReference>
<feature type="transmembrane region" description="Helical" evidence="7">
    <location>
        <begin position="237"/>
        <end position="257"/>
    </location>
</feature>
<dbReference type="PANTHER" id="PTHR45138:SF24">
    <property type="entry name" value="DIGUANYLATE CYCLASE DGCC-RELATED"/>
    <property type="match status" value="1"/>
</dbReference>
<organism evidence="11 12">
    <name type="scientific">Sphingobium baderi</name>
    <dbReference type="NCBI Taxonomy" id="1332080"/>
    <lineage>
        <taxon>Bacteria</taxon>
        <taxon>Pseudomonadati</taxon>
        <taxon>Pseudomonadota</taxon>
        <taxon>Alphaproteobacteria</taxon>
        <taxon>Sphingomonadales</taxon>
        <taxon>Sphingomonadaceae</taxon>
        <taxon>Sphingobium</taxon>
    </lineage>
</organism>
<comment type="subcellular location">
    <subcellularLocation>
        <location evidence="1">Cell membrane</location>
        <topology evidence="1">Multi-pass membrane protein</topology>
    </subcellularLocation>
</comment>
<protein>
    <recommendedName>
        <fullName evidence="2">diguanylate cyclase</fullName>
        <ecNumber evidence="2">2.7.7.65</ecNumber>
    </recommendedName>
</protein>
<evidence type="ECO:0000256" key="6">
    <source>
        <dbReference type="ARBA" id="ARBA00023136"/>
    </source>
</evidence>
<keyword evidence="12" id="KW-1185">Reference proteome</keyword>
<dbReference type="RefSeq" id="WP_062060928.1">
    <property type="nucleotide sequence ID" value="NZ_CP013264.1"/>
</dbReference>
<dbReference type="GO" id="GO:1902201">
    <property type="term" value="P:negative regulation of bacterial-type flagellum-dependent cell motility"/>
    <property type="evidence" value="ECO:0007669"/>
    <property type="project" value="TreeGrafter"/>
</dbReference>
<dbReference type="InterPro" id="IPR000700">
    <property type="entry name" value="PAS-assoc_C"/>
</dbReference>
<dbReference type="GO" id="GO:0052621">
    <property type="term" value="F:diguanylate cyclase activity"/>
    <property type="evidence" value="ECO:0007669"/>
    <property type="project" value="UniProtKB-EC"/>
</dbReference>
<accession>A0A0S3EUE0</accession>
<feature type="domain" description="GGDEF" evidence="10">
    <location>
        <begin position="459"/>
        <end position="591"/>
    </location>
</feature>
<evidence type="ECO:0000313" key="11">
    <source>
        <dbReference type="EMBL" id="ALR19045.1"/>
    </source>
</evidence>
<dbReference type="AlphaFoldDB" id="A0A0S3EUE0"/>
<dbReference type="Pfam" id="PF05231">
    <property type="entry name" value="MASE1"/>
    <property type="match status" value="1"/>
</dbReference>
<dbReference type="PROSITE" id="PS50887">
    <property type="entry name" value="GGDEF"/>
    <property type="match status" value="1"/>
</dbReference>
<dbReference type="InterPro" id="IPR007895">
    <property type="entry name" value="MASE1"/>
</dbReference>
<dbReference type="PROSITE" id="PS50112">
    <property type="entry name" value="PAS"/>
    <property type="match status" value="1"/>
</dbReference>
<dbReference type="GO" id="GO:0043709">
    <property type="term" value="P:cell adhesion involved in single-species biofilm formation"/>
    <property type="evidence" value="ECO:0007669"/>
    <property type="project" value="TreeGrafter"/>
</dbReference>
<keyword evidence="6 7" id="KW-0472">Membrane</keyword>
<evidence type="ECO:0000256" key="5">
    <source>
        <dbReference type="ARBA" id="ARBA00022989"/>
    </source>
</evidence>
<evidence type="ECO:0000259" key="9">
    <source>
        <dbReference type="PROSITE" id="PS50113"/>
    </source>
</evidence>
<dbReference type="OrthoDB" id="9812260at2"/>
<evidence type="ECO:0000256" key="1">
    <source>
        <dbReference type="ARBA" id="ARBA00004651"/>
    </source>
</evidence>
<dbReference type="CDD" id="cd01949">
    <property type="entry name" value="GGDEF"/>
    <property type="match status" value="1"/>
</dbReference>
<dbReference type="SUPFAM" id="SSF55073">
    <property type="entry name" value="Nucleotide cyclase"/>
    <property type="match status" value="1"/>
</dbReference>
<dbReference type="Gene3D" id="3.30.450.20">
    <property type="entry name" value="PAS domain"/>
    <property type="match status" value="1"/>
</dbReference>
<dbReference type="GO" id="GO:0005886">
    <property type="term" value="C:plasma membrane"/>
    <property type="evidence" value="ECO:0007669"/>
    <property type="project" value="UniProtKB-SubCell"/>
</dbReference>
<evidence type="ECO:0000259" key="8">
    <source>
        <dbReference type="PROSITE" id="PS50112"/>
    </source>
</evidence>
<evidence type="ECO:0000256" key="4">
    <source>
        <dbReference type="ARBA" id="ARBA00022692"/>
    </source>
</evidence>
<dbReference type="Proteomes" id="UP000056968">
    <property type="component" value="Chromosome"/>
</dbReference>
<dbReference type="STRING" id="1332080.ATN00_00655"/>
<evidence type="ECO:0000256" key="7">
    <source>
        <dbReference type="SAM" id="Phobius"/>
    </source>
</evidence>
<dbReference type="KEGG" id="sbd:ATN00_00655"/>
<dbReference type="SMART" id="SM00267">
    <property type="entry name" value="GGDEF"/>
    <property type="match status" value="1"/>
</dbReference>
<dbReference type="NCBIfam" id="TIGR00229">
    <property type="entry name" value="sensory_box"/>
    <property type="match status" value="1"/>
</dbReference>
<dbReference type="InterPro" id="IPR013656">
    <property type="entry name" value="PAS_4"/>
</dbReference>
<keyword evidence="5 7" id="KW-1133">Transmembrane helix</keyword>
<dbReference type="InterPro" id="IPR000160">
    <property type="entry name" value="GGDEF_dom"/>
</dbReference>
<dbReference type="PANTHER" id="PTHR45138">
    <property type="entry name" value="REGULATORY COMPONENTS OF SENSORY TRANSDUCTION SYSTEM"/>
    <property type="match status" value="1"/>
</dbReference>
<feature type="transmembrane region" description="Helical" evidence="7">
    <location>
        <begin position="269"/>
        <end position="290"/>
    </location>
</feature>
<feature type="transmembrane region" description="Helical" evidence="7">
    <location>
        <begin position="152"/>
        <end position="176"/>
    </location>
</feature>
<gene>
    <name evidence="11" type="ORF">ATN00_00655</name>
</gene>
<dbReference type="Pfam" id="PF08448">
    <property type="entry name" value="PAS_4"/>
    <property type="match status" value="1"/>
</dbReference>